<name>A0A8J3CZ89_9BACT</name>
<feature type="transmembrane region" description="Helical" evidence="1">
    <location>
        <begin position="44"/>
        <end position="60"/>
    </location>
</feature>
<dbReference type="Proteomes" id="UP000642809">
    <property type="component" value="Unassembled WGS sequence"/>
</dbReference>
<evidence type="ECO:0000256" key="1">
    <source>
        <dbReference type="SAM" id="Phobius"/>
    </source>
</evidence>
<evidence type="ECO:0000313" key="2">
    <source>
        <dbReference type="EMBL" id="GHB38927.1"/>
    </source>
</evidence>
<proteinExistence type="predicted"/>
<sequence>MNNRILPEDDELKRFFSEWKKKDEDLVIPHIDICQQHRLNPWKLFPFGMAAVLVIGFFLLKPSTMETGLEKDLIIIQLIEHANQEQEFIIETTSTLDVWEAPSSSLLTEF</sequence>
<keyword evidence="1" id="KW-0472">Membrane</keyword>
<protein>
    <submittedName>
        <fullName evidence="2">Uncharacterized protein</fullName>
    </submittedName>
</protein>
<dbReference type="EMBL" id="BMYF01000011">
    <property type="protein sequence ID" value="GHB38927.1"/>
    <property type="molecule type" value="Genomic_DNA"/>
</dbReference>
<organism evidence="2 3">
    <name type="scientific">Mongoliitalea lutea</name>
    <dbReference type="NCBI Taxonomy" id="849756"/>
    <lineage>
        <taxon>Bacteria</taxon>
        <taxon>Pseudomonadati</taxon>
        <taxon>Bacteroidota</taxon>
        <taxon>Cytophagia</taxon>
        <taxon>Cytophagales</taxon>
        <taxon>Cyclobacteriaceae</taxon>
        <taxon>Mongoliitalea</taxon>
    </lineage>
</organism>
<reference evidence="2" key="2">
    <citation type="submission" date="2020-09" db="EMBL/GenBank/DDBJ databases">
        <authorList>
            <person name="Sun Q."/>
            <person name="Kim S."/>
        </authorList>
    </citation>
    <scope>NUCLEOTIDE SEQUENCE</scope>
    <source>
        <strain evidence="2">KCTC 23224</strain>
    </source>
</reference>
<keyword evidence="3" id="KW-1185">Reference proteome</keyword>
<reference evidence="2" key="1">
    <citation type="journal article" date="2014" name="Int. J. Syst. Evol. Microbiol.">
        <title>Complete genome sequence of Corynebacterium casei LMG S-19264T (=DSM 44701T), isolated from a smear-ripened cheese.</title>
        <authorList>
            <consortium name="US DOE Joint Genome Institute (JGI-PGF)"/>
            <person name="Walter F."/>
            <person name="Albersmeier A."/>
            <person name="Kalinowski J."/>
            <person name="Ruckert C."/>
        </authorList>
    </citation>
    <scope>NUCLEOTIDE SEQUENCE</scope>
    <source>
        <strain evidence="2">KCTC 23224</strain>
    </source>
</reference>
<dbReference type="RefSeq" id="WP_189581661.1">
    <property type="nucleotide sequence ID" value="NZ_BMYF01000011.1"/>
</dbReference>
<gene>
    <name evidence="2" type="ORF">GCM10008106_20170</name>
</gene>
<accession>A0A8J3CZ89</accession>
<comment type="caution">
    <text evidence="2">The sequence shown here is derived from an EMBL/GenBank/DDBJ whole genome shotgun (WGS) entry which is preliminary data.</text>
</comment>
<evidence type="ECO:0000313" key="3">
    <source>
        <dbReference type="Proteomes" id="UP000642809"/>
    </source>
</evidence>
<keyword evidence="1" id="KW-1133">Transmembrane helix</keyword>
<keyword evidence="1" id="KW-0812">Transmembrane</keyword>
<dbReference type="AlphaFoldDB" id="A0A8J3CZ89"/>